<dbReference type="PANTHER" id="PTHR43546">
    <property type="entry name" value="UPF0173 METAL-DEPENDENT HYDROLASE MJ1163-RELATED"/>
    <property type="match status" value="1"/>
</dbReference>
<protein>
    <submittedName>
        <fullName evidence="3">MBL fold metallo-hydrolase</fullName>
    </submittedName>
</protein>
<evidence type="ECO:0000256" key="1">
    <source>
        <dbReference type="ARBA" id="ARBA00022801"/>
    </source>
</evidence>
<sequence>MPRASRVLTTEVGAGRLGGSTEGLAPWQSVEVDVSDGRRLCVTATPARHGPHGIEPISGDVVGFVLSLDSEGGPSVYISGDTVWFDGVAEVARRFDVRAAILFTGSARPRGAFHMTMDSNDAIEAANAFSDATIIAIHNEGWQHFTETQSELANSFKALGIAGRLKLLERGIAVDLQL</sequence>
<gene>
    <name evidence="3" type="ORF">HB778_28470</name>
</gene>
<dbReference type="InterPro" id="IPR001279">
    <property type="entry name" value="Metallo-B-lactamas"/>
</dbReference>
<accession>A0A7G6T3W7</accession>
<dbReference type="Proteomes" id="UP000515465">
    <property type="component" value="Chromosome"/>
</dbReference>
<evidence type="ECO:0000313" key="3">
    <source>
        <dbReference type="EMBL" id="QND61449.1"/>
    </source>
</evidence>
<evidence type="ECO:0000313" key="4">
    <source>
        <dbReference type="Proteomes" id="UP000515465"/>
    </source>
</evidence>
<keyword evidence="1 3" id="KW-0378">Hydrolase</keyword>
<dbReference type="Pfam" id="PF12706">
    <property type="entry name" value="Lactamase_B_2"/>
    <property type="match status" value="1"/>
</dbReference>
<dbReference type="SUPFAM" id="SSF56281">
    <property type="entry name" value="Metallo-hydrolase/oxidoreductase"/>
    <property type="match status" value="1"/>
</dbReference>
<dbReference type="EMBL" id="CP050296">
    <property type="protein sequence ID" value="QND61449.1"/>
    <property type="molecule type" value="Genomic_DNA"/>
</dbReference>
<evidence type="ECO:0000259" key="2">
    <source>
        <dbReference type="Pfam" id="PF12706"/>
    </source>
</evidence>
<dbReference type="Gene3D" id="3.60.15.10">
    <property type="entry name" value="Ribonuclease Z/Hydroxyacylglutathione hydrolase-like"/>
    <property type="match status" value="1"/>
</dbReference>
<dbReference type="AlphaFoldDB" id="A0A7G6T3W7"/>
<feature type="domain" description="Metallo-beta-lactamase" evidence="2">
    <location>
        <begin position="20"/>
        <end position="138"/>
    </location>
</feature>
<proteinExistence type="predicted"/>
<reference evidence="4" key="1">
    <citation type="journal article" date="2020" name="Mol. Plant Microbe">
        <title>Rhizobial microsymbionts of the narrowly endemic Oxytropis species growing in Kamchatka are characterized by significant genetic diversity and possess a set of genes that are associated with T3SS and T6SS secretion systems and can affect the development of symbiosis.</title>
        <authorList>
            <person name="Safronova V."/>
            <person name="Guro P."/>
            <person name="Sazanova A."/>
            <person name="Kuznetsova I."/>
            <person name="Belimov A."/>
            <person name="Yakubov V."/>
            <person name="Chirak E."/>
            <person name="Afonin A."/>
            <person name="Gogolev Y."/>
            <person name="Andronov E."/>
            <person name="Tikhonovich I."/>
        </authorList>
    </citation>
    <scope>NUCLEOTIDE SEQUENCE [LARGE SCALE GENOMIC DNA]</scope>
    <source>
        <strain evidence="4">583</strain>
    </source>
</reference>
<dbReference type="PANTHER" id="PTHR43546:SF9">
    <property type="entry name" value="L-ASCORBATE-6-PHOSPHATE LACTONASE ULAG-RELATED"/>
    <property type="match status" value="1"/>
</dbReference>
<organism evidence="3 4">
    <name type="scientific">Mesorhizobium huakuii</name>
    <dbReference type="NCBI Taxonomy" id="28104"/>
    <lineage>
        <taxon>Bacteria</taxon>
        <taxon>Pseudomonadati</taxon>
        <taxon>Pseudomonadota</taxon>
        <taxon>Alphaproteobacteria</taxon>
        <taxon>Hyphomicrobiales</taxon>
        <taxon>Phyllobacteriaceae</taxon>
        <taxon>Mesorhizobium</taxon>
    </lineage>
</organism>
<dbReference type="GO" id="GO:0016787">
    <property type="term" value="F:hydrolase activity"/>
    <property type="evidence" value="ECO:0007669"/>
    <property type="project" value="UniProtKB-KW"/>
</dbReference>
<name>A0A7G6T3W7_9HYPH</name>
<dbReference type="InterPro" id="IPR050114">
    <property type="entry name" value="UPF0173_UPF0282_UlaG_hydrolase"/>
</dbReference>
<dbReference type="InterPro" id="IPR036866">
    <property type="entry name" value="RibonucZ/Hydroxyglut_hydro"/>
</dbReference>